<name>A0A9D2J022_9BACE</name>
<feature type="compositionally biased region" description="Acidic residues" evidence="1">
    <location>
        <begin position="327"/>
        <end position="341"/>
    </location>
</feature>
<dbReference type="AlphaFoldDB" id="A0A9D2J022"/>
<comment type="caution">
    <text evidence="2">The sequence shown here is derived from an EMBL/GenBank/DDBJ whole genome shotgun (WGS) entry which is preliminary data.</text>
</comment>
<dbReference type="Proteomes" id="UP000824028">
    <property type="component" value="Unassembled WGS sequence"/>
</dbReference>
<sequence>MDKKLRHTTLAATLLLFAACENDELPQPAPQPGGSAIAFTVDAKVAATRSLPENPQTDPDATSPAVQHVSAVRLYIFRHGDDGKTYYAECEEIDKDEWTGLHIADGEDKETVTKTYTLSTTLYPFTDYTLLGVGYEAVKDKKDNDDYSNAYQEIIQLNGTNTDLSTIKDKDVLPTDDQTEIEPGAEVDLSAIVTTLRADKDKGKTHIQHNEYFTGTVRATTDANGFLPEGTTVEMRRRVAGLSACFRLTGFPVEPKGVAVMLWKAQNKDVPTIRKIWQEPFFTDHGNTPLESNNTNNSIEDDPQCLLWLDEFDTEAIKQNARKAPDTDPDDEDDPDTDDPGDLNQADETIIYTTKAEGNSTYLLPQQQSTYVLPQEAPTGNAGKNYTLAVVVYTEEKGNYKAICTKRAALNIGTGGQAELIFATDLGTGIVDDESYYRYPIVANRFYCFGTTDTPLEVEFDPSNPFEVEVEDGWEGQPDLDFRD</sequence>
<dbReference type="PROSITE" id="PS51257">
    <property type="entry name" value="PROKAR_LIPOPROTEIN"/>
    <property type="match status" value="1"/>
</dbReference>
<evidence type="ECO:0008006" key="4">
    <source>
        <dbReference type="Google" id="ProtNLM"/>
    </source>
</evidence>
<protein>
    <recommendedName>
        <fullName evidence="4">Lipoprotein</fullName>
    </recommendedName>
</protein>
<reference evidence="2" key="2">
    <citation type="submission" date="2021-04" db="EMBL/GenBank/DDBJ databases">
        <authorList>
            <person name="Gilroy R."/>
        </authorList>
    </citation>
    <scope>NUCLEOTIDE SEQUENCE</scope>
    <source>
        <strain evidence="2">ChiHjej9B8-1298</strain>
    </source>
</reference>
<accession>A0A9D2J022</accession>
<evidence type="ECO:0000256" key="1">
    <source>
        <dbReference type="SAM" id="MobiDB-lite"/>
    </source>
</evidence>
<evidence type="ECO:0000313" key="2">
    <source>
        <dbReference type="EMBL" id="HIZ32030.1"/>
    </source>
</evidence>
<feature type="region of interest" description="Disordered" evidence="1">
    <location>
        <begin position="320"/>
        <end position="345"/>
    </location>
</feature>
<evidence type="ECO:0000313" key="3">
    <source>
        <dbReference type="Proteomes" id="UP000824028"/>
    </source>
</evidence>
<gene>
    <name evidence="2" type="ORF">H9814_00570</name>
</gene>
<reference evidence="2" key="1">
    <citation type="journal article" date="2021" name="PeerJ">
        <title>Extensive microbial diversity within the chicken gut microbiome revealed by metagenomics and culture.</title>
        <authorList>
            <person name="Gilroy R."/>
            <person name="Ravi A."/>
            <person name="Getino M."/>
            <person name="Pursley I."/>
            <person name="Horton D.L."/>
            <person name="Alikhan N.F."/>
            <person name="Baker D."/>
            <person name="Gharbi K."/>
            <person name="Hall N."/>
            <person name="Watson M."/>
            <person name="Adriaenssens E.M."/>
            <person name="Foster-Nyarko E."/>
            <person name="Jarju S."/>
            <person name="Secka A."/>
            <person name="Antonio M."/>
            <person name="Oren A."/>
            <person name="Chaudhuri R.R."/>
            <person name="La Ragione R."/>
            <person name="Hildebrand F."/>
            <person name="Pallen M.J."/>
        </authorList>
    </citation>
    <scope>NUCLEOTIDE SEQUENCE</scope>
    <source>
        <strain evidence="2">ChiHjej9B8-1298</strain>
    </source>
</reference>
<dbReference type="EMBL" id="DXBX01000004">
    <property type="protein sequence ID" value="HIZ32030.1"/>
    <property type="molecule type" value="Genomic_DNA"/>
</dbReference>
<organism evidence="2 3">
    <name type="scientific">Candidatus Bacteroides merdigallinarum</name>
    <dbReference type="NCBI Taxonomy" id="2838473"/>
    <lineage>
        <taxon>Bacteria</taxon>
        <taxon>Pseudomonadati</taxon>
        <taxon>Bacteroidota</taxon>
        <taxon>Bacteroidia</taxon>
        <taxon>Bacteroidales</taxon>
        <taxon>Bacteroidaceae</taxon>
        <taxon>Bacteroides</taxon>
    </lineage>
</organism>
<proteinExistence type="predicted"/>